<geneLocation type="plasmid" evidence="2 3">
    <name>pCC2</name>
</geneLocation>
<gene>
    <name evidence="2" type="ORF">H924_13395</name>
</gene>
<evidence type="ECO:0000256" key="1">
    <source>
        <dbReference type="SAM" id="Phobius"/>
    </source>
</evidence>
<dbReference type="Proteomes" id="UP000011760">
    <property type="component" value="Plasmid pCC2"/>
</dbReference>
<name>M1V0Y4_9CORY</name>
<protein>
    <submittedName>
        <fullName evidence="2">Uncharacterized protein</fullName>
    </submittedName>
</protein>
<dbReference type="EMBL" id="CP004356">
    <property type="protein sequence ID" value="AGG68068.1"/>
    <property type="molecule type" value="Genomic_DNA"/>
</dbReference>
<dbReference type="PATRIC" id="fig|1121353.3.peg.2703"/>
<organism evidence="2 3">
    <name type="scientific">Corynebacterium callunae DSM 20147</name>
    <dbReference type="NCBI Taxonomy" id="1121353"/>
    <lineage>
        <taxon>Bacteria</taxon>
        <taxon>Bacillati</taxon>
        <taxon>Actinomycetota</taxon>
        <taxon>Actinomycetes</taxon>
        <taxon>Mycobacteriales</taxon>
        <taxon>Corynebacteriaceae</taxon>
        <taxon>Corynebacterium</taxon>
    </lineage>
</organism>
<evidence type="ECO:0000313" key="3">
    <source>
        <dbReference type="Proteomes" id="UP000011760"/>
    </source>
</evidence>
<evidence type="ECO:0000313" key="2">
    <source>
        <dbReference type="EMBL" id="AGG68068.1"/>
    </source>
</evidence>
<dbReference type="AlphaFoldDB" id="M1V0Y4"/>
<dbReference type="HOGENOM" id="CLU_2272619_0_0_11"/>
<sequence>MNADMLDPIFQGGLIIAGLIGLWRGRGVGSKIRIGLAWAFLWVIIYWPLMFMGGLYGGMAEKYDNLVSNEPAPINTWPTDMPADEGIVGYSDLSNGEGAFIP</sequence>
<feature type="transmembrane region" description="Helical" evidence="1">
    <location>
        <begin position="6"/>
        <end position="23"/>
    </location>
</feature>
<dbReference type="RefSeq" id="WP_015453129.1">
    <property type="nucleotide sequence ID" value="NC_020553.1"/>
</dbReference>
<dbReference type="OrthoDB" id="10010933at2"/>
<proteinExistence type="predicted"/>
<accession>M1V0Y4</accession>
<keyword evidence="2" id="KW-0614">Plasmid</keyword>
<keyword evidence="1" id="KW-1133">Transmembrane helix</keyword>
<keyword evidence="1" id="KW-0472">Membrane</keyword>
<reference evidence="2 3" key="1">
    <citation type="submission" date="2013-02" db="EMBL/GenBank/DDBJ databases">
        <title>The complete genome sequence of Corynebacterium callunae DSM 20147.</title>
        <authorList>
            <person name="Ruckert C."/>
            <person name="Albersmeier A."/>
            <person name="Kalinowski J."/>
        </authorList>
    </citation>
    <scope>NUCLEOTIDE SEQUENCE [LARGE SCALE GENOMIC DNA]</scope>
    <source>
        <strain evidence="2 3">DSM 20147</strain>
        <plasmid evidence="2 3">pCC2</plasmid>
    </source>
</reference>
<dbReference type="KEGG" id="ccn:H924_13395"/>
<keyword evidence="3" id="KW-1185">Reference proteome</keyword>
<keyword evidence="1" id="KW-0812">Transmembrane</keyword>
<feature type="transmembrane region" description="Helical" evidence="1">
    <location>
        <begin position="35"/>
        <end position="56"/>
    </location>
</feature>